<dbReference type="Proteomes" id="UP000250245">
    <property type="component" value="Unassembled WGS sequence"/>
</dbReference>
<proteinExistence type="predicted"/>
<feature type="region of interest" description="Disordered" evidence="1">
    <location>
        <begin position="1"/>
        <end position="56"/>
    </location>
</feature>
<dbReference type="RefSeq" id="WP_236585882.1">
    <property type="nucleotide sequence ID" value="NZ_CP068112.1"/>
</dbReference>
<reference evidence="3 4" key="1">
    <citation type="submission" date="2018-06" db="EMBL/GenBank/DDBJ databases">
        <authorList>
            <consortium name="Pathogen Informatics"/>
            <person name="Doyle S."/>
        </authorList>
    </citation>
    <scope>NUCLEOTIDE SEQUENCE [LARGE SCALE GENOMIC DNA]</scope>
    <source>
        <strain evidence="3 4">NCTC11820</strain>
    </source>
</reference>
<organism evidence="3 4">
    <name type="scientific">Mobiluncus curtisii</name>
    <dbReference type="NCBI Taxonomy" id="2051"/>
    <lineage>
        <taxon>Bacteria</taxon>
        <taxon>Bacillati</taxon>
        <taxon>Actinomycetota</taxon>
        <taxon>Actinomycetes</taxon>
        <taxon>Actinomycetales</taxon>
        <taxon>Actinomycetaceae</taxon>
        <taxon>Mobiluncus</taxon>
    </lineage>
</organism>
<evidence type="ECO:0000256" key="2">
    <source>
        <dbReference type="SAM" id="Phobius"/>
    </source>
</evidence>
<protein>
    <recommendedName>
        <fullName evidence="5">Peptidylprolyl isomerase</fullName>
    </recommendedName>
</protein>
<sequence length="557" mass="59978">MSEESPRRSSHRAAGPVDAGTYVRREVDPNLSPRRRARMMAEDAEQKSSAATQPITEGAKDLLTSWLKANGFEDLEAFQEMTRKADSQLRQTSPSGQELPPAAAPAPPVETPPPALVPPEEQVVSIPLTPPAMPAVLPRRSTRVAAQQPGQTPAPIPNQMDYIPWTEPANLDVTSSDTEVSPIPDSVIEDAPVEVSVPTEAPVPEAILSLPPEMVPTVSLRREDVQNRAFVEPVKPKVHSPRRAAKLRRAASLPRRPKPLAKTKVVPIALTLGILLALTVALALLIMWYRSAVAVSDPAKSKIEVLGAIGAQPVLTLSEPIPLERSSTERLIKGDGQKIQDNTMVALRVTVFSGMTGKLESTPGDESVLVGPLSAKVFGTELYHAVRGATEGSRYLLKQPVEKQGTSTMEIGVIDIIPTSLNAQMKPLPPEAGVTVTEDQGQVRPSIVSDFSGDFRFYPLITGSGATVAPGQTVLVKYQEFSYSNPPALLKDHWSEPVKLKLDDKVQQGAARGIVDRKIGSRMLLEVPPAEGSGNQATILVIDILAAWDNPEMTKES</sequence>
<dbReference type="AlphaFoldDB" id="A0A2X2YE81"/>
<evidence type="ECO:0008006" key="5">
    <source>
        <dbReference type="Google" id="ProtNLM"/>
    </source>
</evidence>
<accession>A0A2X2YE81</accession>
<gene>
    <name evidence="3" type="ORF">NCTC11820_00938</name>
</gene>
<dbReference type="GeneID" id="55565757"/>
<dbReference type="EMBL" id="UASJ01000001">
    <property type="protein sequence ID" value="SQB64588.1"/>
    <property type="molecule type" value="Genomic_DNA"/>
</dbReference>
<evidence type="ECO:0000256" key="1">
    <source>
        <dbReference type="SAM" id="MobiDB-lite"/>
    </source>
</evidence>
<feature type="compositionally biased region" description="Pro residues" evidence="1">
    <location>
        <begin position="102"/>
        <end position="117"/>
    </location>
</feature>
<name>A0A2X2YE81_9ACTO</name>
<feature type="transmembrane region" description="Helical" evidence="2">
    <location>
        <begin position="265"/>
        <end position="289"/>
    </location>
</feature>
<keyword evidence="2" id="KW-0472">Membrane</keyword>
<keyword evidence="2" id="KW-1133">Transmembrane helix</keyword>
<feature type="region of interest" description="Disordered" evidence="1">
    <location>
        <begin position="78"/>
        <end position="118"/>
    </location>
</feature>
<evidence type="ECO:0000313" key="3">
    <source>
        <dbReference type="EMBL" id="SQB64588.1"/>
    </source>
</evidence>
<keyword evidence="2" id="KW-0812">Transmembrane</keyword>
<evidence type="ECO:0000313" key="4">
    <source>
        <dbReference type="Proteomes" id="UP000250245"/>
    </source>
</evidence>